<dbReference type="Proteomes" id="UP001372338">
    <property type="component" value="Unassembled WGS sequence"/>
</dbReference>
<dbReference type="AlphaFoldDB" id="A0AAN9EF71"/>
<dbReference type="EMBL" id="JAYWIO010000006">
    <property type="protein sequence ID" value="KAK7256367.1"/>
    <property type="molecule type" value="Genomic_DNA"/>
</dbReference>
<protein>
    <submittedName>
        <fullName evidence="1">Uncharacterized protein</fullName>
    </submittedName>
</protein>
<proteinExistence type="predicted"/>
<name>A0AAN9EF71_CROPI</name>
<comment type="caution">
    <text evidence="1">The sequence shown here is derived from an EMBL/GenBank/DDBJ whole genome shotgun (WGS) entry which is preliminary data.</text>
</comment>
<accession>A0AAN9EF71</accession>
<gene>
    <name evidence="1" type="ORF">RIF29_29809</name>
</gene>
<organism evidence="1 2">
    <name type="scientific">Crotalaria pallida</name>
    <name type="common">Smooth rattlebox</name>
    <name type="synonym">Crotalaria striata</name>
    <dbReference type="NCBI Taxonomy" id="3830"/>
    <lineage>
        <taxon>Eukaryota</taxon>
        <taxon>Viridiplantae</taxon>
        <taxon>Streptophyta</taxon>
        <taxon>Embryophyta</taxon>
        <taxon>Tracheophyta</taxon>
        <taxon>Spermatophyta</taxon>
        <taxon>Magnoliopsida</taxon>
        <taxon>eudicotyledons</taxon>
        <taxon>Gunneridae</taxon>
        <taxon>Pentapetalae</taxon>
        <taxon>rosids</taxon>
        <taxon>fabids</taxon>
        <taxon>Fabales</taxon>
        <taxon>Fabaceae</taxon>
        <taxon>Papilionoideae</taxon>
        <taxon>50 kb inversion clade</taxon>
        <taxon>genistoids sensu lato</taxon>
        <taxon>core genistoids</taxon>
        <taxon>Crotalarieae</taxon>
        <taxon>Crotalaria</taxon>
    </lineage>
</organism>
<evidence type="ECO:0000313" key="1">
    <source>
        <dbReference type="EMBL" id="KAK7256367.1"/>
    </source>
</evidence>
<keyword evidence="2" id="KW-1185">Reference proteome</keyword>
<reference evidence="1 2" key="1">
    <citation type="submission" date="2024-01" db="EMBL/GenBank/DDBJ databases">
        <title>The genomes of 5 underutilized Papilionoideae crops provide insights into root nodulation and disease resistanc.</title>
        <authorList>
            <person name="Yuan L."/>
        </authorList>
    </citation>
    <scope>NUCLEOTIDE SEQUENCE [LARGE SCALE GENOMIC DNA]</scope>
    <source>
        <strain evidence="1">ZHUSHIDOU_FW_LH</strain>
        <tissue evidence="1">Leaf</tissue>
    </source>
</reference>
<evidence type="ECO:0000313" key="2">
    <source>
        <dbReference type="Proteomes" id="UP001372338"/>
    </source>
</evidence>
<sequence length="100" mass="11350">MKEKALKHKRGKEENLHYWNQTHIGQFVNALHQFIKLNPDLRVHGSHPDYQVKDGQIVLSGQPVDLDSPNLPDPRQIQVEESAFNEASIVLSDSEAEPEA</sequence>